<evidence type="ECO:0000256" key="31">
    <source>
        <dbReference type="ARBA" id="ARBA00023296"/>
    </source>
</evidence>
<comment type="subcellular location">
    <molecule>Transmembrane protein gp41</molecule>
    <subcellularLocation>
        <location evidence="33">Virion membrane</location>
        <topology evidence="33">Single-pass type I membrane protein</topology>
    </subcellularLocation>
    <subcellularLocation>
        <location evidence="33">Host cell membrane</location>
        <topology evidence="33">Single-pass type I membrane protein</topology>
    </subcellularLocation>
    <subcellularLocation>
        <location evidence="33">Host endosome membrane</location>
        <topology evidence="33">Single-pass type I membrane protein</topology>
    </subcellularLocation>
    <text evidence="33">It is probably concentrated at the site of budding and incorporated into the virions possibly by contacts between the cytoplasmic tail of Env and the N-terminus of Gag.</text>
</comment>
<evidence type="ECO:0000256" key="27">
    <source>
        <dbReference type="ARBA" id="ARBA00023157"/>
    </source>
</evidence>
<evidence type="ECO:0000256" key="20">
    <source>
        <dbReference type="ARBA" id="ARBA00022879"/>
    </source>
</evidence>
<keyword evidence="15 33" id="KW-0053">Apoptosis</keyword>
<evidence type="ECO:0000256" key="34">
    <source>
        <dbReference type="RuleBase" id="RU363095"/>
    </source>
</evidence>
<comment type="caution">
    <text evidence="33">Lacks conserved residue(s) required for the propagation of feature annotation.</text>
</comment>
<feature type="domain" description="Retroviral envelope protein GP41-like" evidence="37">
    <location>
        <begin position="528"/>
        <end position="722"/>
    </location>
</feature>
<comment type="domain">
    <text evidence="33">Some of the most genetically diverse regions of the viral genome are present in Env. They are called variable regions 1 through 5 (V1 through V5). Coreceptor usage of gp120 is determined mainly by the primary structure of the third variable region (V3) in the outer domain of gp120. The sequence of V3 determines which coreceptor, CCR5 and/or CXCR4 (corresponding to R5/macrophage, X4/T cell and R5X4/T cell and macrophage tropism), is used to trigger the fusion potential of the Env complex, and hence which cells the virus can infect. Binding to CCR5 involves a region adjacent in addition to V3.</text>
</comment>
<dbReference type="FunFam" id="1.20.5.490:FF:000001">
    <property type="entry name" value="Envelope glycoprotein gp160"/>
    <property type="match status" value="1"/>
</dbReference>
<evidence type="ECO:0000256" key="18">
    <source>
        <dbReference type="ARBA" id="ARBA00022844"/>
    </source>
</evidence>
<evidence type="ECO:0000259" key="37">
    <source>
        <dbReference type="Pfam" id="PF00517"/>
    </source>
</evidence>
<dbReference type="CDD" id="cd09909">
    <property type="entry name" value="HIV-1-like_HR1-HR2"/>
    <property type="match status" value="1"/>
</dbReference>
<feature type="region of interest" description="MPER; binding to GalCer" evidence="33">
    <location>
        <begin position="664"/>
        <end position="685"/>
    </location>
</feature>
<keyword evidence="24 33" id="KW-0175">Coiled coil</keyword>
<comment type="subunit">
    <text evidence="33">The mature envelope protein (Env) consists of a homotrimer of non-covalently associated gp120-gp41 heterodimers. The resulting complex protrudes from the virus surface as a spike. There seems to be as few as 10 spikes on the average virion. Surface protein gp120 interacts with host CD4, CCR5 and CXCR4. Gp120 also interacts with the C-type lectins CD209/DC-SIGN and CLEC4M/DC-SIGNR (collectively referred to as DC-SIGN(R)). Gp120 and gp41 interact with GalCer. Gp120 interacts with host ITGA4/ITGB7 complex; on CD4+ T-cells, this interaction results in rapid activation of integrin ITGAL/LFA-1, which facilitates efficient cell-to-cell spreading of HIV-1. Gp120 interacts with cell-associated heparan sulfate; this interaction increases virus infectivity on permissive cells and may be involved in infection of CD4- cells.</text>
</comment>
<comment type="subunit">
    <text evidence="32">The mature envelope protein (Env) consists of a homotrimer of non-covalently associated gp120-gp41 heterodimers. The resulting complex protrudes from the virus surface as a spike. There seems to be as few as 10 spikes on the average virion. Interacts with host CD4, CCR5 and CXCR4. Gp120 also interacts with the C-type lectins CD209/DC-SIGN and CLEC4M/DC-SIGNR (collectively referred to as DC-SIGN(R)). Gp120 and gp41 interact with GalCer. Gp120 interacts with host ITGA4/ITGB7 complex; on CD4+ T-cells, this interaction results in rapid activation of integrin ITGAL/LFA-1, which facilitates efficient cell-to-cell spreading of HIV-1. Gp120 interacts with cell-associated heparan sulfate; this interaction increases virus infectivity on permissive cells and may be involved in infection of CD4- cells.</text>
</comment>
<keyword evidence="23 33" id="KW-1039">Host endosome</keyword>
<feature type="short sequence motif" description="Di-leucine internalization motif" evidence="33">
    <location>
        <begin position="857"/>
        <end position="858"/>
    </location>
</feature>
<dbReference type="FunFam" id="2.170.40.20:FF:000001">
    <property type="entry name" value="Envelope glycoprotein gp160"/>
    <property type="match status" value="1"/>
</dbReference>
<dbReference type="Pfam" id="PF00517">
    <property type="entry name" value="GP41"/>
    <property type="match status" value="1"/>
</dbReference>
<comment type="PTM">
    <text evidence="33">Specific enzymatic cleavages in vivo yield mature proteins. Envelope glycoproteins are synthesized as a inactive precursor that is heavily N-glycosylated and processed likely by host cell furin in the Golgi to yield the mature SU and TM proteins. The cleavage site between SU and TM requires the minimal sequence [KR]-X-[KR]-R. About 2 of the 9 disulfide bonds of gp41 are reduced by P4HB/PDI, following binding to CD4 receptor.</text>
</comment>
<keyword evidence="16 33" id="KW-0732">Signal</keyword>
<keyword evidence="30 33" id="KW-0449">Lipoprotein</keyword>
<evidence type="ECO:0000256" key="21">
    <source>
        <dbReference type="ARBA" id="ARBA00022890"/>
    </source>
</evidence>
<keyword evidence="19 33" id="KW-1043">Host membrane</keyword>
<dbReference type="Gene3D" id="1.10.287.210">
    <property type="match status" value="1"/>
</dbReference>
<dbReference type="FunFam" id="1.10.287.210:FF:000001">
    <property type="entry name" value="Envelope glycoprotein gp160"/>
    <property type="match status" value="1"/>
</dbReference>
<evidence type="ECO:0000256" key="23">
    <source>
        <dbReference type="ARBA" id="ARBA00023046"/>
    </source>
</evidence>
<dbReference type="GO" id="GO:1903911">
    <property type="term" value="P:positive regulation of receptor clustering"/>
    <property type="evidence" value="ECO:0007669"/>
    <property type="project" value="UniProtKB-UniRule"/>
</dbReference>
<dbReference type="GO" id="GO:0019064">
    <property type="term" value="P:fusion of virus membrane with host plasma membrane"/>
    <property type="evidence" value="ECO:0007669"/>
    <property type="project" value="UniProtKB-UniRule"/>
</dbReference>
<comment type="similarity">
    <text evidence="33">Belongs to the HIV-1 env protein family.</text>
</comment>
<feature type="region of interest" description="Immunosuppression" evidence="33">
    <location>
        <begin position="572"/>
        <end position="590"/>
    </location>
</feature>
<dbReference type="GO" id="GO:0052031">
    <property type="term" value="P:symbiont-mediated perturbation of host defense response"/>
    <property type="evidence" value="ECO:0007669"/>
    <property type="project" value="UniProtKB-UniRule"/>
</dbReference>
<evidence type="ECO:0000313" key="38">
    <source>
        <dbReference type="EMBL" id="AKR68919.1"/>
    </source>
</evidence>
<proteinExistence type="inferred from homology"/>
<dbReference type="GO" id="GO:0016020">
    <property type="term" value="C:membrane"/>
    <property type="evidence" value="ECO:0007669"/>
    <property type="project" value="UniProtKB-UniRule"/>
</dbReference>
<evidence type="ECO:0000256" key="10">
    <source>
        <dbReference type="ARBA" id="ARBA00022570"/>
    </source>
</evidence>
<keyword evidence="9 33" id="KW-1032">Host cell membrane</keyword>
<feature type="coiled-coil region" evidence="33">
    <location>
        <begin position="635"/>
        <end position="669"/>
    </location>
</feature>
<evidence type="ECO:0000256" key="6">
    <source>
        <dbReference type="ARBA" id="ARBA00004650"/>
    </source>
</evidence>
<keyword evidence="17 33" id="KW-1161">Viral attachment to host cell</keyword>
<comment type="domain">
    <text evidence="33">The membrane proximal external region (MPER) present in gp41 is a tryptophan-rich region recognized by the antibodies 2F5, Z13, and 4E10. MPER seems to play a role in fusion.</text>
</comment>
<keyword evidence="22 33" id="KW-1133">Transmembrane helix</keyword>
<evidence type="ECO:0000256" key="32">
    <source>
        <dbReference type="ARBA" id="ARBA00062028"/>
    </source>
</evidence>
<keyword evidence="29 33" id="KW-0899">Viral immunoevasion</keyword>
<comment type="subcellular location">
    <subcellularLocation>
        <location evidence="3">Host cell membrane</location>
        <topology evidence="3">Peripheral membrane protein</topology>
    </subcellularLocation>
    <subcellularLocation>
        <location evidence="1">Host cell membrane</location>
        <topology evidence="1">Single-pass type I membrane protein</topology>
    </subcellularLocation>
    <subcellularLocation>
        <location evidence="2">Host endosome membrane</location>
        <topology evidence="2">Peripheral membrane protein</topology>
    </subcellularLocation>
    <subcellularLocation>
        <location evidence="5">Host endosome membrane</location>
        <topology evidence="5">Single-pass type I membrane protein</topology>
    </subcellularLocation>
    <subcellularLocation>
        <location evidence="6">Virion membrane</location>
        <topology evidence="6">Peripheral membrane protein</topology>
    </subcellularLocation>
    <subcellularLocation>
        <location evidence="4">Virion membrane</location>
        <topology evidence="4">Single-pass type I membrane protein</topology>
    </subcellularLocation>
</comment>
<dbReference type="GO" id="GO:0075512">
    <property type="term" value="P:clathrin-dependent endocytosis of virus by host cell"/>
    <property type="evidence" value="ECO:0007669"/>
    <property type="project" value="UniProtKB-UniRule"/>
</dbReference>
<feature type="lipid moiety-binding region" description="S-palmitoyl cysteine; by host" evidence="33">
    <location>
        <position position="766"/>
    </location>
</feature>
<evidence type="ECO:0000256" key="25">
    <source>
        <dbReference type="ARBA" id="ARBA00023136"/>
    </source>
</evidence>
<keyword evidence="27 33" id="KW-1015">Disulfide bond</keyword>
<evidence type="ECO:0000256" key="30">
    <source>
        <dbReference type="ARBA" id="ARBA00023288"/>
    </source>
</evidence>
<keyword evidence="14 33" id="KW-0812">Transmembrane</keyword>
<comment type="miscellaneous">
    <text evidence="33">HIV-1 lineages are divided in three main groups, M (for Major), O (for Outlier), and N (for New, or Non-M, Non-O). The vast majority of strains found worldwide belong to the group M. Group O seems to be endemic to and largely confined to Cameroon and neighboring countries in West Central Africa, where these viruses represent a small minority of HIV-1 strains. The group N is represented by a limited number of isolates from Cameroonian persons. The group M is further subdivided in 9 clades or subtypes (A to D, F to H, J and K).</text>
</comment>
<dbReference type="InterPro" id="IPR000777">
    <property type="entry name" value="HIV1_Gp120"/>
</dbReference>
<evidence type="ECO:0000256" key="28">
    <source>
        <dbReference type="ARBA" id="ARBA00023180"/>
    </source>
</evidence>
<comment type="domain">
    <text evidence="33">The YXXL motif is involved in determining the exact site of viral release at the surface of infected mononuclear cells and promotes endocytosis. YXXL and di-leucine endocytosis motifs interact directly or indirectly with the clathrin adapter complexes, opperate independently, and their activities are not additive.</text>
</comment>
<feature type="transmembrane region" description="Helical" evidence="34">
    <location>
        <begin position="680"/>
        <end position="707"/>
    </location>
</feature>
<keyword evidence="26 33" id="KW-0564">Palmitate</keyword>
<evidence type="ECO:0000256" key="5">
    <source>
        <dbReference type="ARBA" id="ARBA00004578"/>
    </source>
</evidence>
<dbReference type="Pfam" id="PF00516">
    <property type="entry name" value="GP120"/>
    <property type="match status" value="2"/>
</dbReference>
<comment type="function">
    <text evidence="33">Surface protein gp120: Attaches the virus to the host lymphoid cell by binding to the primary receptor CD4. This interaction induces a structural rearrangement creating a high affinity binding site for a chemokine coreceptor like CXCR4 and/or CCR5. Acts as a ligand for CD209/DC-SIGN and CLEC4M/DC-SIGNR, which are respectively found on dendritic cells (DCs), and on endothelial cells of liver sinusoids and lymph node sinuses. These interactions allow capture of viral particles at mucosal surfaces by these cells and subsequent transmission to permissive cells. HIV subverts the migration properties of dendritic cells to gain access to CD4+ T-cells in lymph nodes. Virus transmission to permissive T-cells occurs either in trans (without DCs infection, through viral capture and transmission), or in cis (following DCs productive infection, through the usual CD4-gp120 interaction), thereby inducing a robust infection. In trans infection, bound virions remain infectious over days and it is proposed that they are not degraded, but protected in non-lysosomal acidic organelles within the DCs close to the cell membrane thus contributing to the viral infectious potential during DCs' migration from the periphery to the lymphoid tissues. On arrival at lymphoid tissues, intact virions recycle back to DCs' cell surface allowing virus transmission to CD4+ T-cells.</text>
</comment>
<name>A0A0K0UXW2_HV1</name>
<dbReference type="GO" id="GO:0005198">
    <property type="term" value="F:structural molecule activity"/>
    <property type="evidence" value="ECO:0007669"/>
    <property type="project" value="UniProtKB-UniRule"/>
</dbReference>
<evidence type="ECO:0000256" key="29">
    <source>
        <dbReference type="ARBA" id="ARBA00023280"/>
    </source>
</evidence>
<keyword evidence="21 33" id="KW-1164">Virus endocytosis by host</keyword>
<keyword evidence="8 33" id="KW-1170">Fusion of virus membrane with host endosomal membrane</keyword>
<evidence type="ECO:0000256" key="7">
    <source>
        <dbReference type="ARBA" id="ARBA00022506"/>
    </source>
</evidence>
<comment type="domain">
    <text evidence="33">The CD4-binding region is targeted by the antibody b12.</text>
</comment>
<keyword evidence="18 33" id="KW-0946">Virion</keyword>
<dbReference type="GO" id="GO:1903908">
    <property type="term" value="P:positive regulation of plasma membrane raft polarization"/>
    <property type="evidence" value="ECO:0007669"/>
    <property type="project" value="UniProtKB-UniRule"/>
</dbReference>
<comment type="PTM">
    <text evidence="33">Palmitoylation of the transmembrane protein and of Env polyprotein (prior to its proteolytic cleavage) is essential for their association with host cell membrane lipid rafts. Palmitoylation is therefore required for envelope trafficking to classical lipid rafts, but not for viral replication.</text>
</comment>
<protein>
    <recommendedName>
        <fullName evidence="33">Envelope glycoprotein gp160</fullName>
    </recommendedName>
    <alternativeName>
        <fullName evidence="33">Env polyprotein</fullName>
    </alternativeName>
    <component>
        <recommendedName>
            <fullName evidence="33">Surface protein gp120</fullName>
            <shortName evidence="33">SU</shortName>
        </recommendedName>
        <alternativeName>
            <fullName evidence="33">Glycoprotein 120</fullName>
            <shortName evidence="33">gp120</shortName>
        </alternativeName>
    </component>
    <component>
        <recommendedName>
            <fullName evidence="33">Transmembrane protein gp41</fullName>
            <shortName evidence="33">TM</shortName>
        </recommendedName>
        <alternativeName>
            <fullName evidence="33">Glycoprotein 41</fullName>
            <shortName evidence="33">gp41</shortName>
        </alternativeName>
    </component>
</protein>
<feature type="disulfide bond" evidence="33">
    <location>
        <begin position="53"/>
        <end position="73"/>
    </location>
</feature>
<evidence type="ECO:0000256" key="22">
    <source>
        <dbReference type="ARBA" id="ARBA00022989"/>
    </source>
</evidence>
<keyword evidence="20 33" id="KW-0261">Viral envelope protein</keyword>
<evidence type="ECO:0000256" key="15">
    <source>
        <dbReference type="ARBA" id="ARBA00022703"/>
    </source>
</evidence>
<feature type="domain" description="Human immunodeficiency virus 1 envelope glycoprotein Gp120" evidence="36">
    <location>
        <begin position="149"/>
        <end position="509"/>
    </location>
</feature>
<comment type="PTM">
    <text evidence="33">Highly glycosylated by host. The high number of glycan on the protein is reffered to as 'glycan shield' because it contributes to hide protein sequence from adaptive immune system.</text>
</comment>
<feature type="disulfide bond" evidence="33">
    <location>
        <begin position="221"/>
        <end position="250"/>
    </location>
</feature>
<keyword evidence="13 33" id="KW-0165">Cleavage on pair of basic residues</keyword>
<feature type="disulfide bond" evidence="33">
    <location>
        <begin position="231"/>
        <end position="242"/>
    </location>
</feature>
<feature type="site" description="Cleavage; by host furin" evidence="33">
    <location>
        <begin position="509"/>
        <end position="510"/>
    </location>
</feature>
<dbReference type="EMBL" id="KR423441">
    <property type="protein sequence ID" value="AKR68919.1"/>
    <property type="molecule type" value="Genomic_RNA"/>
</dbReference>
<dbReference type="FunFam" id="2.170.40.20:FF:000003">
    <property type="entry name" value="Envelope glycoprotein gp160"/>
    <property type="match status" value="1"/>
</dbReference>
<dbReference type="InterPro" id="IPR036377">
    <property type="entry name" value="Gp120_core_sf"/>
</dbReference>
<evidence type="ECO:0000256" key="9">
    <source>
        <dbReference type="ARBA" id="ARBA00022511"/>
    </source>
</evidence>
<keyword evidence="11 33" id="KW-0945">Host-virus interaction</keyword>
<feature type="disulfide bond" evidence="33">
    <location>
        <begin position="596"/>
        <end position="602"/>
    </location>
</feature>
<dbReference type="HAMAP" id="MF_04083">
    <property type="entry name" value="HIV_ENV"/>
    <property type="match status" value="1"/>
</dbReference>
<evidence type="ECO:0000256" key="26">
    <source>
        <dbReference type="ARBA" id="ARBA00023139"/>
    </source>
</evidence>
<keyword evidence="7 33" id="KW-1168">Fusion of virus membrane with host membrane</keyword>
<evidence type="ECO:0000256" key="24">
    <source>
        <dbReference type="ARBA" id="ARBA00023054"/>
    </source>
</evidence>
<dbReference type="InterPro" id="IPR037527">
    <property type="entry name" value="Gp160"/>
</dbReference>
<dbReference type="GO" id="GO:0039654">
    <property type="term" value="P:fusion of virus membrane with host endosome membrane"/>
    <property type="evidence" value="ECO:0007669"/>
    <property type="project" value="UniProtKB-UniRule"/>
</dbReference>
<organismHost>
    <name type="scientific">Homo sapiens</name>
    <name type="common">Human</name>
    <dbReference type="NCBI Taxonomy" id="9606"/>
</organismHost>
<keyword evidence="25 33" id="KW-0472">Membrane</keyword>
<evidence type="ECO:0000256" key="13">
    <source>
        <dbReference type="ARBA" id="ARBA00022685"/>
    </source>
</evidence>
<dbReference type="GO" id="GO:0019031">
    <property type="term" value="C:viral envelope"/>
    <property type="evidence" value="ECO:0007669"/>
    <property type="project" value="UniProtKB-KW"/>
</dbReference>
<evidence type="ECO:0000256" key="11">
    <source>
        <dbReference type="ARBA" id="ARBA00022581"/>
    </source>
</evidence>
<feature type="chain" id="PRO_5023517333" description="Transmembrane protein gp41" evidence="33">
    <location>
        <begin position="510"/>
        <end position="858"/>
    </location>
</feature>
<dbReference type="Gene3D" id="2.170.40.20">
    <property type="entry name" value="Human immunodeficiency virus 1, Gp160, envelope glycoprotein"/>
    <property type="match status" value="2"/>
</dbReference>
<feature type="topological domain" description="Cytoplasmic" evidence="33">
    <location>
        <begin position="708"/>
        <end position="858"/>
    </location>
</feature>
<dbReference type="GO" id="GO:0019082">
    <property type="term" value="P:viral protein processing"/>
    <property type="evidence" value="ECO:0007669"/>
    <property type="project" value="UniProtKB-UniRule"/>
</dbReference>
<organism evidence="38">
    <name type="scientific">Human immunodeficiency virus type 1</name>
    <name type="common">HIV-1</name>
    <dbReference type="NCBI Taxonomy" id="11676"/>
    <lineage>
        <taxon>Viruses</taxon>
        <taxon>Riboviria</taxon>
        <taxon>Pararnavirae</taxon>
        <taxon>Artverviricota</taxon>
        <taxon>Revtraviricetes</taxon>
        <taxon>Ortervirales</taxon>
        <taxon>Retroviridae</taxon>
        <taxon>Orthoretrovirinae</taxon>
        <taxon>Lentivirus</taxon>
        <taxon>Lentivirus humimdef1</taxon>
    </lineage>
</organism>
<dbReference type="Gene3D" id="1.20.5.490">
    <property type="entry name" value="Single helix bin"/>
    <property type="match status" value="1"/>
</dbReference>
<feature type="short sequence motif" description="YXXL motif; contains endocytosis signal" evidence="33">
    <location>
        <begin position="714"/>
        <end position="717"/>
    </location>
</feature>
<evidence type="ECO:0000256" key="16">
    <source>
        <dbReference type="ARBA" id="ARBA00022729"/>
    </source>
</evidence>
<dbReference type="GO" id="GO:0020002">
    <property type="term" value="C:host cell plasma membrane"/>
    <property type="evidence" value="ECO:0007669"/>
    <property type="project" value="UniProtKB-SubCell"/>
</dbReference>
<evidence type="ECO:0000256" key="1">
    <source>
        <dbReference type="ARBA" id="ARBA00004402"/>
    </source>
</evidence>
<evidence type="ECO:0000256" key="3">
    <source>
        <dbReference type="ARBA" id="ARBA00004505"/>
    </source>
</evidence>
<dbReference type="InterPro" id="IPR000328">
    <property type="entry name" value="GP41-like"/>
</dbReference>
<dbReference type="GO" id="GO:0044175">
    <property type="term" value="C:host cell endosome membrane"/>
    <property type="evidence" value="ECO:0007669"/>
    <property type="project" value="UniProtKB-SubCell"/>
</dbReference>
<keyword evidence="28 33" id="KW-0325">Glycoprotein</keyword>
<comment type="miscellaneous">
    <text evidence="33">Inhibitors targeting HIV-1 viral envelope proteins are used as antiretroviral drugs. Attachment of virions to the cell surface via non-specific interactions and CD4 binding can be blocked by inhibitors that include cyanovirin-N, cyclotriazadisulfonamide analogs, PRO 2000, TNX 355 and PRO 542. In addition, BMS 806 can block CD4-induced conformational changes. Env interactions with the coreceptor molecules can be targeted by CCR5 antagonists including SCH-D, maraviroc (UK 427857) and aplaviroc (GW 873140), and the CXCR4 antagonist AMD 070. Fusion of viral and cellular membranes can be inhibited by peptides such as enfuvirtide and tifuvirtide (T 1249). Resistance to inhibitors associated with mutations in Env are observed. Most of the time, single mutations confer only a modest reduction in drug susceptibility. Combination of several mutations is usually required to develop a high-level drug resistance.</text>
</comment>
<evidence type="ECO:0000256" key="19">
    <source>
        <dbReference type="ARBA" id="ARBA00022870"/>
    </source>
</evidence>
<dbReference type="SUPFAM" id="SSF58069">
    <property type="entry name" value="Virus ectodomain"/>
    <property type="match status" value="1"/>
</dbReference>
<dbReference type="GO" id="GO:0019062">
    <property type="term" value="P:virion attachment to host cell"/>
    <property type="evidence" value="ECO:0007669"/>
    <property type="project" value="UniProtKB-UniRule"/>
</dbReference>
<evidence type="ECO:0000256" key="14">
    <source>
        <dbReference type="ARBA" id="ARBA00022692"/>
    </source>
</evidence>
<feature type="region of interest" description="Disordered" evidence="35">
    <location>
        <begin position="721"/>
        <end position="744"/>
    </location>
</feature>
<keyword evidence="10 33" id="KW-1165">Clathrin-mediated endocytosis of virus by host</keyword>
<evidence type="ECO:0000256" key="35">
    <source>
        <dbReference type="SAM" id="MobiDB-lite"/>
    </source>
</evidence>
<dbReference type="GO" id="GO:0055036">
    <property type="term" value="C:virion membrane"/>
    <property type="evidence" value="ECO:0007669"/>
    <property type="project" value="UniProtKB-SubCell"/>
</dbReference>
<evidence type="ECO:0000256" key="4">
    <source>
        <dbReference type="ARBA" id="ARBA00004563"/>
    </source>
</evidence>
<dbReference type="SUPFAM" id="SSF56502">
    <property type="entry name" value="gp120 core"/>
    <property type="match status" value="2"/>
</dbReference>
<comment type="subcellular location">
    <molecule>Surface protein gp120</molecule>
    <subcellularLocation>
        <location evidence="33">Virion membrane</location>
        <topology evidence="33">Peripheral membrane protein</topology>
    </subcellularLocation>
    <subcellularLocation>
        <location evidence="33">Host cell membrane</location>
        <topology evidence="33">Peripheral membrane protein</topology>
    </subcellularLocation>
    <subcellularLocation>
        <location evidence="33">Host endosome membrane</location>
        <topology evidence="33">Single-pass type I membrane protein</topology>
    </subcellularLocation>
    <text evidence="33">The surface protein is not anchored to the viral envelope, but associates with the extravirion surface through its binding to TM. It is probably concentrated at the site of budding and incorporated into the virions possibly by contacts between the cytoplasmic tail of Env and the N-terminus of Gag.</text>
</comment>
<feature type="domain" description="Human immunodeficiency virus 1 envelope glycoprotein Gp120" evidence="36">
    <location>
        <begin position="33"/>
        <end position="145"/>
    </location>
</feature>
<sequence length="858" mass="97726">MKVKGIKKNYQRLWTWGTLLLGILMTYSAAEQLWVTIYYGVPVWKEATTTLFCASDAKGYSTEKHNVWATHACVPTDPNPQEVVLENVTENFNMWKNNMVEQMHEDIISLWDQSLKPCVKLTPLCVTLNCTNYERNGKNTTRQDNSTIGEIKNCSFNINSRIRDKVKKEYALFYSLDIVPMDNDDNTSYGNTSYRLRSCNTSVITQACPKVSFEPIPIHYCTPAGFAILKCNDKKFNGTGPCTNVSTVQCTHGIRPVVSTQLLLNGSLAEEVILRSENFTDNVKTIIVQLNESVMINCTRPSNNTRKSIPIGPGKAVYATGDIIGDIRQAHCNISVTQWNKTLEQVVTKLREQFPNKTIVFNHSSGGDLEIVMHSFNCGGEFFYCNTTQLFNSTWNYTSTWNNTEETNETIILPCRIKQIINMWREVGKAMYAPPIRGAINCSSNITGLLLTRDGGTDDPNDTETFRPGGGDMRDNWRSELYKYKVVQIEPIGLAPTKARRRVVQREKRAVTIGAMFLGFLGAAGSTMGAASITLTVQARQLLSGIVQQQNNLLKAIEAQQHLLQLTVWGIKQLQARVLAVERYLRDQQLLGIWGCSGKLICTTNVPWNNSWSKSWRNKSLNIIWDNLTWMEWEKEVDNYTGIIYQLLEESQNQQEKNEQELLELDKWANLWNWFSITNWLWYIKIFIMIVAGLIGLRIVFAVLSIVNRVRQGYSPLSFQTLLPAPRGPDRPEGTEGEGGENDRSRSIRLVDGFLAIIWDDLRSLCLFSYHRLRDLLLALARIVELLGRRGWKLLKYWWNLLQYWSQELKNSAVSLLNATAIAVAEGTDRLIIGIQRFCRAILHIPRRIRQGLERALL</sequence>
<evidence type="ECO:0000256" key="8">
    <source>
        <dbReference type="ARBA" id="ARBA00022510"/>
    </source>
</evidence>
<comment type="domain">
    <text evidence="33 34">The 17 amino acids long immunosuppressive region is present in many retroviral envelope proteins. Synthetic peptides derived from this relatively conserved sequence inhibit immune function in vitro and in vivo.</text>
</comment>
<reference evidence="38" key="1">
    <citation type="submission" date="2015-04" db="EMBL/GenBank/DDBJ databases">
        <authorList>
            <person name="Syromyatnikov M.Y."/>
            <person name="Popov V.N."/>
        </authorList>
    </citation>
    <scope>NUCLEOTIDE SEQUENCE</scope>
    <source>
        <strain evidence="38">700010878 - 700010878_G3</strain>
    </source>
</reference>
<keyword evidence="12 33" id="KW-1162">Viral penetration into host cytoplasm</keyword>
<comment type="function">
    <text evidence="33">Envelope glycoprotein gp160: Oligomerizes in the host endoplasmic reticulum into predominantly trimers. In a second time, gp160 transits in the host Golgi, where glycosylation is completed. The precursor is then proteolytically cleaved in the trans-Golgi and thereby activated by cellular furin or furin-like proteases to produce gp120 and gp41.</text>
</comment>
<gene>
    <name evidence="33 38" type="primary">env</name>
</gene>
<comment type="function">
    <text evidence="33">Transmembrane protein gp41: Acts as a class I viral fusion protein. Under the current model, the protein has at least 3 conformational states: pre-fusion native state, pre-hairpin intermediate state, and post-fusion hairpin state. During fusion of viral and target intracellular membranes, the coiled coil regions (heptad repeats) assume a trimer-of-hairpins structure, positioning the fusion peptide in close proximity to the C-terminal region of the ectodomain. The formation of this structure appears to drive apposition and subsequent fusion of viral and target cell membranes. Complete fusion occurs in host cell endosomes and is dynamin-dependent, however some lipid transfer might occur at the plasma membrane. The virus undergoes clathrin-dependent internalization long before endosomal fusion, thus minimizing the surface exposure of conserved viral epitopes during fusion and reducing the efficacy of inhibitors targeting these epitopes. Membranes fusion leads to delivery of the nucleocapsid into the cytoplasm.</text>
</comment>
<keyword evidence="31 33" id="KW-1160">Virus entry into host cell</keyword>
<evidence type="ECO:0000256" key="12">
    <source>
        <dbReference type="ARBA" id="ARBA00022595"/>
    </source>
</evidence>
<feature type="chain" id="PRO_5023517332" description="Envelope glycoprotein gp160" evidence="33">
    <location>
        <begin position="32"/>
        <end position="858"/>
    </location>
</feature>
<feature type="region of interest" description="Fusion peptide" evidence="33">
    <location>
        <begin position="510"/>
        <end position="530"/>
    </location>
</feature>
<evidence type="ECO:0000256" key="17">
    <source>
        <dbReference type="ARBA" id="ARBA00022804"/>
    </source>
</evidence>
<accession>A0A0K0UXW2</accession>
<feature type="region of interest" description="CD4-binding loop" evidence="33">
    <location>
        <begin position="364"/>
        <end position="374"/>
    </location>
</feature>
<evidence type="ECO:0000256" key="33">
    <source>
        <dbReference type="HAMAP-Rule" id="MF_04083"/>
    </source>
</evidence>
<evidence type="ECO:0000259" key="36">
    <source>
        <dbReference type="Pfam" id="PF00516"/>
    </source>
</evidence>
<evidence type="ECO:0000256" key="2">
    <source>
        <dbReference type="ARBA" id="ARBA00004433"/>
    </source>
</evidence>
<feature type="lipid moiety-binding region" description="S-palmitoyl cysteine; by host" evidence="33">
    <location>
        <position position="839"/>
    </location>
</feature>